<dbReference type="InterPro" id="IPR050571">
    <property type="entry name" value="Class-IV_PLP-Dep_Aminotrnsfr"/>
</dbReference>
<dbReference type="GO" id="GO:0008652">
    <property type="term" value="P:amino acid biosynthetic process"/>
    <property type="evidence" value="ECO:0007669"/>
    <property type="project" value="UniProtKB-ARBA"/>
</dbReference>
<comment type="caution">
    <text evidence="4">The sequence shown here is derived from an EMBL/GenBank/DDBJ whole genome shotgun (WGS) entry which is preliminary data.</text>
</comment>
<comment type="similarity">
    <text evidence="2">Belongs to the class-IV pyridoxal-phosphate-dependent aminotransferase family.</text>
</comment>
<gene>
    <name evidence="4" type="ORF">JF922_16550</name>
</gene>
<sequence>MRARSTPAHLKVSSYTRISESTTPPRVKTAANYHNSRLAALEARVDGYDNAVQLNHRGTVAEAPDACMAIVRDGRLITPPVFAGLLESVTRSTVLQLAAETLGIPVEEREVDRSELYVADEAFLCGTGAEITPVVSVDRIEVGTGRPGPLTQQLQEAYYRVVRGTVEDHAEWRTPVYERTGARFPAVGASMS</sequence>
<dbReference type="GO" id="GO:0046394">
    <property type="term" value="P:carboxylic acid biosynthetic process"/>
    <property type="evidence" value="ECO:0007669"/>
    <property type="project" value="UniProtKB-ARBA"/>
</dbReference>
<accession>A0A934N3Y4</accession>
<protein>
    <submittedName>
        <fullName evidence="4">Aminotransferase class IV</fullName>
    </submittedName>
</protein>
<evidence type="ECO:0000256" key="2">
    <source>
        <dbReference type="ARBA" id="ARBA00009320"/>
    </source>
</evidence>
<dbReference type="AlphaFoldDB" id="A0A934N3Y4"/>
<proteinExistence type="inferred from homology"/>
<keyword evidence="3" id="KW-0663">Pyridoxal phosphate</keyword>
<keyword evidence="5" id="KW-1185">Reference proteome</keyword>
<dbReference type="Pfam" id="PF01063">
    <property type="entry name" value="Aminotran_4"/>
    <property type="match status" value="1"/>
</dbReference>
<dbReference type="Gene3D" id="3.20.10.10">
    <property type="entry name" value="D-amino Acid Aminotransferase, subunit A, domain 2"/>
    <property type="match status" value="1"/>
</dbReference>
<dbReference type="Proteomes" id="UP000612893">
    <property type="component" value="Unassembled WGS sequence"/>
</dbReference>
<evidence type="ECO:0000256" key="1">
    <source>
        <dbReference type="ARBA" id="ARBA00001933"/>
    </source>
</evidence>
<evidence type="ECO:0000256" key="3">
    <source>
        <dbReference type="ARBA" id="ARBA00022898"/>
    </source>
</evidence>
<comment type="cofactor">
    <cofactor evidence="1">
        <name>pyridoxal 5'-phosphate</name>
        <dbReference type="ChEBI" id="CHEBI:597326"/>
    </cofactor>
</comment>
<reference evidence="4" key="1">
    <citation type="submission" date="2020-10" db="EMBL/GenBank/DDBJ databases">
        <title>Ca. Dormibacterota MAGs.</title>
        <authorList>
            <person name="Montgomery K."/>
        </authorList>
    </citation>
    <scope>NUCLEOTIDE SEQUENCE [LARGE SCALE GENOMIC DNA]</scope>
    <source>
        <strain evidence="4">SC8812_S17_10</strain>
    </source>
</reference>
<organism evidence="4 5">
    <name type="scientific">Candidatus Nephthysia bennettiae</name>
    <dbReference type="NCBI Taxonomy" id="3127016"/>
    <lineage>
        <taxon>Bacteria</taxon>
        <taxon>Bacillati</taxon>
        <taxon>Candidatus Dormiibacterota</taxon>
        <taxon>Candidatus Dormibacteria</taxon>
        <taxon>Candidatus Dormibacterales</taxon>
        <taxon>Candidatus Dormibacteraceae</taxon>
        <taxon>Candidatus Nephthysia</taxon>
    </lineage>
</organism>
<dbReference type="GO" id="GO:0008483">
    <property type="term" value="F:transaminase activity"/>
    <property type="evidence" value="ECO:0007669"/>
    <property type="project" value="UniProtKB-KW"/>
</dbReference>
<dbReference type="InterPro" id="IPR043132">
    <property type="entry name" value="BCAT-like_C"/>
</dbReference>
<evidence type="ECO:0000313" key="4">
    <source>
        <dbReference type="EMBL" id="MBJ7599675.1"/>
    </source>
</evidence>
<evidence type="ECO:0000313" key="5">
    <source>
        <dbReference type="Proteomes" id="UP000612893"/>
    </source>
</evidence>
<dbReference type="EMBL" id="JAEKNR010000168">
    <property type="protein sequence ID" value="MBJ7599675.1"/>
    <property type="molecule type" value="Genomic_DNA"/>
</dbReference>
<dbReference type="InterPro" id="IPR036038">
    <property type="entry name" value="Aminotransferase-like"/>
</dbReference>
<keyword evidence="4" id="KW-0032">Aminotransferase</keyword>
<dbReference type="FunFam" id="3.20.10.10:FF:000002">
    <property type="entry name" value="D-alanine aminotransferase"/>
    <property type="match status" value="1"/>
</dbReference>
<dbReference type="InterPro" id="IPR001544">
    <property type="entry name" value="Aminotrans_IV"/>
</dbReference>
<dbReference type="PANTHER" id="PTHR42743">
    <property type="entry name" value="AMINO-ACID AMINOTRANSFERASE"/>
    <property type="match status" value="1"/>
</dbReference>
<name>A0A934N3Y4_9BACT</name>
<keyword evidence="4" id="KW-0808">Transferase</keyword>
<dbReference type="PANTHER" id="PTHR42743:SF4">
    <property type="entry name" value="BRANCHED-CHAIN-AMINO-ACID AMINOTRANSFERASE-RELATED"/>
    <property type="match status" value="1"/>
</dbReference>
<dbReference type="SUPFAM" id="SSF56752">
    <property type="entry name" value="D-aminoacid aminotransferase-like PLP-dependent enzymes"/>
    <property type="match status" value="1"/>
</dbReference>